<evidence type="ECO:0000313" key="2">
    <source>
        <dbReference type="EMBL" id="SDU18014.1"/>
    </source>
</evidence>
<accession>A0A1H2GES6</accession>
<name>A0A1H2GES6_9PSED</name>
<feature type="transmembrane region" description="Helical" evidence="1">
    <location>
        <begin position="49"/>
        <end position="66"/>
    </location>
</feature>
<dbReference type="EMBL" id="LT629785">
    <property type="protein sequence ID" value="SDU18014.1"/>
    <property type="molecule type" value="Genomic_DNA"/>
</dbReference>
<sequence>MLFAHVALAAAGATLILATGWLFFGRLLLRRWRIEPNVAALLLGRRIGAVYLGLSAIFFLASNAPASELRSALSLGTIIVCSLLAVLGLADFQARRAGPAILVSVLVEVLLVAGFSTIELSGAA</sequence>
<dbReference type="RefSeq" id="WP_090195095.1">
    <property type="nucleotide sequence ID" value="NZ_LT629785.1"/>
</dbReference>
<evidence type="ECO:0000313" key="3">
    <source>
        <dbReference type="Proteomes" id="UP000243232"/>
    </source>
</evidence>
<feature type="transmembrane region" description="Helical" evidence="1">
    <location>
        <begin position="6"/>
        <end position="29"/>
    </location>
</feature>
<keyword evidence="1" id="KW-1133">Transmembrane helix</keyword>
<protein>
    <submittedName>
        <fullName evidence="2">Uncharacterized protein</fullName>
    </submittedName>
</protein>
<feature type="transmembrane region" description="Helical" evidence="1">
    <location>
        <begin position="97"/>
        <end position="118"/>
    </location>
</feature>
<proteinExistence type="predicted"/>
<evidence type="ECO:0000256" key="1">
    <source>
        <dbReference type="SAM" id="Phobius"/>
    </source>
</evidence>
<dbReference type="Proteomes" id="UP000243232">
    <property type="component" value="Chromosome I"/>
</dbReference>
<keyword evidence="1" id="KW-0812">Transmembrane</keyword>
<organism evidence="2 3">
    <name type="scientific">Pseudomonas pohangensis</name>
    <dbReference type="NCBI Taxonomy" id="364197"/>
    <lineage>
        <taxon>Bacteria</taxon>
        <taxon>Pseudomonadati</taxon>
        <taxon>Pseudomonadota</taxon>
        <taxon>Gammaproteobacteria</taxon>
        <taxon>Pseudomonadales</taxon>
        <taxon>Pseudomonadaceae</taxon>
        <taxon>Pseudomonas</taxon>
    </lineage>
</organism>
<reference evidence="3" key="1">
    <citation type="submission" date="2016-10" db="EMBL/GenBank/DDBJ databases">
        <authorList>
            <person name="Varghese N."/>
            <person name="Submissions S."/>
        </authorList>
    </citation>
    <scope>NUCLEOTIDE SEQUENCE [LARGE SCALE GENOMIC DNA]</scope>
    <source>
        <strain evidence="3">DSM 17875</strain>
    </source>
</reference>
<gene>
    <name evidence="2" type="ORF">SAMN05216296_2241</name>
</gene>
<keyword evidence="3" id="KW-1185">Reference proteome</keyword>
<dbReference type="AlphaFoldDB" id="A0A1H2GES6"/>
<keyword evidence="1" id="KW-0472">Membrane</keyword>
<dbReference type="STRING" id="364197.SAMN05216296_2241"/>
<feature type="transmembrane region" description="Helical" evidence="1">
    <location>
        <begin position="72"/>
        <end position="90"/>
    </location>
</feature>